<name>A0A0F9IHN4_9ZZZZ</name>
<gene>
    <name evidence="1" type="ORF">LCGC14_1578340</name>
</gene>
<accession>A0A0F9IHN4</accession>
<dbReference type="EMBL" id="LAZR01012391">
    <property type="protein sequence ID" value="KKM27076.1"/>
    <property type="molecule type" value="Genomic_DNA"/>
</dbReference>
<sequence length="175" mass="19983">MTTSPSETLSKADSVLPRFDWDDERKRKYLSYRLCGFGRDEARKFAGGIDVKTIYNWRQQDEEFQSIEQTNLLTLQRTFSEQVVNLDFTRNFKLALELDFRVLAKANEASQNVNAAQLTKEEREYLIKIRPLYTPAAFAALQDMFAGLGAVTGWDEVLAMRKPDGSVSIAARKNS</sequence>
<proteinExistence type="predicted"/>
<evidence type="ECO:0000313" key="1">
    <source>
        <dbReference type="EMBL" id="KKM27076.1"/>
    </source>
</evidence>
<protein>
    <submittedName>
        <fullName evidence="1">Uncharacterized protein</fullName>
    </submittedName>
</protein>
<comment type="caution">
    <text evidence="1">The sequence shown here is derived from an EMBL/GenBank/DDBJ whole genome shotgun (WGS) entry which is preliminary data.</text>
</comment>
<organism evidence="1">
    <name type="scientific">marine sediment metagenome</name>
    <dbReference type="NCBI Taxonomy" id="412755"/>
    <lineage>
        <taxon>unclassified sequences</taxon>
        <taxon>metagenomes</taxon>
        <taxon>ecological metagenomes</taxon>
    </lineage>
</organism>
<reference evidence="1" key="1">
    <citation type="journal article" date="2015" name="Nature">
        <title>Complex archaea that bridge the gap between prokaryotes and eukaryotes.</title>
        <authorList>
            <person name="Spang A."/>
            <person name="Saw J.H."/>
            <person name="Jorgensen S.L."/>
            <person name="Zaremba-Niedzwiedzka K."/>
            <person name="Martijn J."/>
            <person name="Lind A.E."/>
            <person name="van Eijk R."/>
            <person name="Schleper C."/>
            <person name="Guy L."/>
            <person name="Ettema T.J."/>
        </authorList>
    </citation>
    <scope>NUCLEOTIDE SEQUENCE</scope>
</reference>
<dbReference type="AlphaFoldDB" id="A0A0F9IHN4"/>